<name>A0ABX0RDW5_9GAMM</name>
<evidence type="ECO:0000256" key="6">
    <source>
        <dbReference type="ARBA" id="ARBA00022840"/>
    </source>
</evidence>
<dbReference type="SUPFAM" id="SSF52540">
    <property type="entry name" value="P-loop containing nucleoside triphosphate hydrolases"/>
    <property type="match status" value="1"/>
</dbReference>
<evidence type="ECO:0000256" key="8">
    <source>
        <dbReference type="ARBA" id="ARBA00023136"/>
    </source>
</evidence>
<dbReference type="PROSITE" id="PS50893">
    <property type="entry name" value="ABC_TRANSPORTER_2"/>
    <property type="match status" value="1"/>
</dbReference>
<keyword evidence="3" id="KW-0813">Transport</keyword>
<dbReference type="PANTHER" id="PTHR43166">
    <property type="entry name" value="AMINO ACID IMPORT ATP-BINDING PROTEIN"/>
    <property type="match status" value="1"/>
</dbReference>
<dbReference type="InterPro" id="IPR050086">
    <property type="entry name" value="MetN_ABC_transporter-like"/>
</dbReference>
<dbReference type="InterPro" id="IPR017871">
    <property type="entry name" value="ABC_transporter-like_CS"/>
</dbReference>
<proteinExistence type="inferred from homology"/>
<reference evidence="10 11" key="1">
    <citation type="journal article" date="2019" name="bioRxiv">
        <title>Bacteria contribute to plant secondary compound degradation in a generalist herbivore system.</title>
        <authorList>
            <person name="Francoeur C.B."/>
            <person name="Khadempour L."/>
            <person name="Moreira-Soto R.D."/>
            <person name="Gotting K."/>
            <person name="Book A.J."/>
            <person name="Pinto-Tomas A.A."/>
            <person name="Keefover-Ring K."/>
            <person name="Currie C.R."/>
        </authorList>
    </citation>
    <scope>NUCLEOTIDE SEQUENCE [LARGE SCALE GENOMIC DNA]</scope>
    <source>
        <strain evidence="10">Acro-835</strain>
    </source>
</reference>
<evidence type="ECO:0000256" key="7">
    <source>
        <dbReference type="ARBA" id="ARBA00022970"/>
    </source>
</evidence>
<organism evidence="10 11">
    <name type="scientific">Candidatus Pantoea multigeneris</name>
    <dbReference type="NCBI Taxonomy" id="2608357"/>
    <lineage>
        <taxon>Bacteria</taxon>
        <taxon>Pseudomonadati</taxon>
        <taxon>Pseudomonadota</taxon>
        <taxon>Gammaproteobacteria</taxon>
        <taxon>Enterobacterales</taxon>
        <taxon>Erwiniaceae</taxon>
        <taxon>Pantoea</taxon>
    </lineage>
</organism>
<evidence type="ECO:0000256" key="3">
    <source>
        <dbReference type="ARBA" id="ARBA00022448"/>
    </source>
</evidence>
<sequence length="275" mass="30774">MHSLATKEDLSLDNSRETVSPLVAAGKFVQFRDVYKAYSDKLIVMDGLNLDMRADDRLVIIGPSGSGKSTLLRVMMGLEEVERGEIRFEGETYIAGTGHKHQRIDSEIQKKIGMVFQHYTLFPHLSVLSNLTLAPVKVRGMSLKDATESARKYMSLLGLESKLNAYPSQLSGGQKQRVAIARALMLEPQLMLFDEVTSALDPEMVVEVQNVMLKLAEQKMAMIIVTHDMHFARDIATRVVFCAGGKVVEEGPPDQIFKCPQQPRTREFLNKVLHL</sequence>
<accession>A0ABX0RDW5</accession>
<evidence type="ECO:0000256" key="4">
    <source>
        <dbReference type="ARBA" id="ARBA00022475"/>
    </source>
</evidence>
<dbReference type="Gene3D" id="3.40.50.300">
    <property type="entry name" value="P-loop containing nucleotide triphosphate hydrolases"/>
    <property type="match status" value="1"/>
</dbReference>
<keyword evidence="4" id="KW-1003">Cell membrane</keyword>
<dbReference type="RefSeq" id="WP_017348915.1">
    <property type="nucleotide sequence ID" value="NZ_VWXF01000009.1"/>
</dbReference>
<evidence type="ECO:0000313" key="10">
    <source>
        <dbReference type="EMBL" id="NIF23543.1"/>
    </source>
</evidence>
<keyword evidence="8" id="KW-0472">Membrane</keyword>
<feature type="domain" description="ABC transporter" evidence="9">
    <location>
        <begin position="29"/>
        <end position="269"/>
    </location>
</feature>
<dbReference type="PIRSF" id="PIRSF039085">
    <property type="entry name" value="ABC_ATPase_HisP"/>
    <property type="match status" value="1"/>
</dbReference>
<dbReference type="EMBL" id="VWXF01000009">
    <property type="protein sequence ID" value="NIF23543.1"/>
    <property type="molecule type" value="Genomic_DNA"/>
</dbReference>
<dbReference type="InterPro" id="IPR003593">
    <property type="entry name" value="AAA+_ATPase"/>
</dbReference>
<dbReference type="Pfam" id="PF00005">
    <property type="entry name" value="ABC_tran"/>
    <property type="match status" value="1"/>
</dbReference>
<keyword evidence="5" id="KW-0547">Nucleotide-binding</keyword>
<keyword evidence="7" id="KW-0029">Amino-acid transport</keyword>
<keyword evidence="6 10" id="KW-0067">ATP-binding</keyword>
<evidence type="ECO:0000256" key="1">
    <source>
        <dbReference type="ARBA" id="ARBA00004417"/>
    </source>
</evidence>
<gene>
    <name evidence="10" type="ORF">F3J40_18355</name>
</gene>
<dbReference type="InterPro" id="IPR030679">
    <property type="entry name" value="ABC_ATPase_HisP-typ"/>
</dbReference>
<comment type="similarity">
    <text evidence="2">Belongs to the ABC transporter superfamily. Drug exporter-2 (TC 3.A.1.117) family.</text>
</comment>
<dbReference type="Proteomes" id="UP001515683">
    <property type="component" value="Unassembled WGS sequence"/>
</dbReference>
<keyword evidence="11" id="KW-1185">Reference proteome</keyword>
<protein>
    <submittedName>
        <fullName evidence="10">Amino acid ABC transporter ATP-binding protein</fullName>
    </submittedName>
</protein>
<evidence type="ECO:0000259" key="9">
    <source>
        <dbReference type="PROSITE" id="PS50893"/>
    </source>
</evidence>
<comment type="caution">
    <text evidence="10">The sequence shown here is derived from an EMBL/GenBank/DDBJ whole genome shotgun (WGS) entry which is preliminary data.</text>
</comment>
<dbReference type="InterPro" id="IPR027417">
    <property type="entry name" value="P-loop_NTPase"/>
</dbReference>
<dbReference type="SMART" id="SM00382">
    <property type="entry name" value="AAA"/>
    <property type="match status" value="1"/>
</dbReference>
<dbReference type="PROSITE" id="PS00211">
    <property type="entry name" value="ABC_TRANSPORTER_1"/>
    <property type="match status" value="1"/>
</dbReference>
<comment type="subcellular location">
    <subcellularLocation>
        <location evidence="1">Cell inner membrane</location>
        <topology evidence="1">Peripheral membrane protein</topology>
    </subcellularLocation>
</comment>
<evidence type="ECO:0000256" key="5">
    <source>
        <dbReference type="ARBA" id="ARBA00022741"/>
    </source>
</evidence>
<dbReference type="InterPro" id="IPR003439">
    <property type="entry name" value="ABC_transporter-like_ATP-bd"/>
</dbReference>
<dbReference type="GO" id="GO:0005524">
    <property type="term" value="F:ATP binding"/>
    <property type="evidence" value="ECO:0007669"/>
    <property type="project" value="UniProtKB-KW"/>
</dbReference>
<evidence type="ECO:0000256" key="2">
    <source>
        <dbReference type="ARBA" id="ARBA00006526"/>
    </source>
</evidence>
<dbReference type="PANTHER" id="PTHR43166:SF9">
    <property type="entry name" value="GLUTAMATE_ASPARTATE IMPORT ATP-BINDING PROTEIN GLTL"/>
    <property type="match status" value="1"/>
</dbReference>
<evidence type="ECO:0000313" key="11">
    <source>
        <dbReference type="Proteomes" id="UP001515683"/>
    </source>
</evidence>